<reference evidence="2" key="1">
    <citation type="submission" date="2018-10" db="EMBL/GenBank/DDBJ databases">
        <title>Hidden diversity of soil giant viruses.</title>
        <authorList>
            <person name="Schulz F."/>
            <person name="Alteio L."/>
            <person name="Goudeau D."/>
            <person name="Ryan E.M."/>
            <person name="Malmstrom R.R."/>
            <person name="Blanchard J."/>
            <person name="Woyke T."/>
        </authorList>
    </citation>
    <scope>NUCLEOTIDE SEQUENCE</scope>
    <source>
        <strain evidence="2">EDV1</strain>
    </source>
</reference>
<organism evidence="2">
    <name type="scientific">Edafosvirus sp</name>
    <dbReference type="NCBI Taxonomy" id="2487765"/>
    <lineage>
        <taxon>Viruses</taxon>
        <taxon>Varidnaviria</taxon>
        <taxon>Bamfordvirae</taxon>
        <taxon>Nucleocytoviricota</taxon>
        <taxon>Megaviricetes</taxon>
        <taxon>Imitervirales</taxon>
        <taxon>Mimiviridae</taxon>
        <taxon>Klosneuvirinae</taxon>
    </lineage>
</organism>
<proteinExistence type="predicted"/>
<feature type="region of interest" description="Disordered" evidence="1">
    <location>
        <begin position="687"/>
        <end position="726"/>
    </location>
</feature>
<gene>
    <name evidence="2" type="ORF">Edafosvirus1_45</name>
</gene>
<name>A0A3G4ZTQ9_9VIRU</name>
<evidence type="ECO:0000313" key="2">
    <source>
        <dbReference type="EMBL" id="AYV77714.1"/>
    </source>
</evidence>
<dbReference type="EMBL" id="MK072066">
    <property type="protein sequence ID" value="AYV77714.1"/>
    <property type="molecule type" value="Genomic_DNA"/>
</dbReference>
<evidence type="ECO:0000256" key="1">
    <source>
        <dbReference type="SAM" id="MobiDB-lite"/>
    </source>
</evidence>
<accession>A0A3G4ZTQ9</accession>
<protein>
    <submittedName>
        <fullName evidence="2">Uncharacterized protein</fullName>
    </submittedName>
</protein>
<sequence>MYVYTKTRFKNILRPDINYTELFSAIHRMHLITTYTYQFLKAFVIDCFDKNSDMPDITENFLRLIIKVICIKAPRSRALTEDNKKIFDQLQNFYDSKLNNTNMIPVDGLHLDNIVGYTITEMLTSIKNNIVANFSLKVKSYVTLTYKDEIKDEINKLKKKKVPQSHIKEKYKELTNEINLIKNDLLNNNEILLSNKKYHKWIKQERNKLFPELIQDSNDASKTHTYNVHVKPLEYLKHYVYLAKKMEEFNNEVSNTCKSFNFLPLRRSFVEKSIVIDTSSIIKLIKLDDTKLDDTKQSYLENICEKEDEIWSTVFKMKGKKYRRKGYTFNNYIVTNGYDVSIRFINNNNMKAEKNRKLKMTIGRRKAFQEKKKCKEMGTKYVTISEKLSVTEKKPKIRKTQKKEIEEKKYVDGIPYIEDASESEREELKKRKLLYIDPGKIRLLTMIDNEGKTMKYTCGQRLRETKRYKYREKLNKYAEKEGIKEKEKKLSEYNSKTSEYKKYIEYITEKNKIMNEVGDKYNKEEGIYKKYKWYGYINRQRSEARIVNKIKEEYGEDIIIIMGDWSENTQKKRIKRISVPGASLRRLLKENFRMYMINEYNTSKLNYKTEEETKNLIISKERRVPKYNKKKMEEVKVHNERLNEEDRELKRIHSVLTYKMENNRMGCINRDINSVKNMRKITKHILERGERPEKYKIDYHPKTKEKKTKVKPKSEKQKSVKGSHAK</sequence>
<feature type="compositionally biased region" description="Basic and acidic residues" evidence="1">
    <location>
        <begin position="687"/>
        <end position="702"/>
    </location>
</feature>